<dbReference type="InterPro" id="IPR036249">
    <property type="entry name" value="Thioredoxin-like_sf"/>
</dbReference>
<evidence type="ECO:0000313" key="2">
    <source>
        <dbReference type="EMBL" id="HGY57344.1"/>
    </source>
</evidence>
<comment type="caution">
    <text evidence="2">The sequence shown here is derived from an EMBL/GenBank/DDBJ whole genome shotgun (WGS) entry which is preliminary data.</text>
</comment>
<organism evidence="2">
    <name type="scientific">Caldithrix abyssi</name>
    <dbReference type="NCBI Taxonomy" id="187145"/>
    <lineage>
        <taxon>Bacteria</taxon>
        <taxon>Pseudomonadati</taxon>
        <taxon>Calditrichota</taxon>
        <taxon>Calditrichia</taxon>
        <taxon>Calditrichales</taxon>
        <taxon>Calditrichaceae</taxon>
        <taxon>Caldithrix</taxon>
    </lineage>
</organism>
<dbReference type="AlphaFoldDB" id="A0A7V4U422"/>
<dbReference type="Proteomes" id="UP000885779">
    <property type="component" value="Unassembled WGS sequence"/>
</dbReference>
<proteinExistence type="predicted"/>
<protein>
    <submittedName>
        <fullName evidence="2">Redoxin domain-containing protein</fullName>
    </submittedName>
</protein>
<name>A0A7V4U422_CALAY</name>
<dbReference type="GO" id="GO:0016491">
    <property type="term" value="F:oxidoreductase activity"/>
    <property type="evidence" value="ECO:0007669"/>
    <property type="project" value="InterPro"/>
</dbReference>
<accession>A0A7V4U422</accession>
<gene>
    <name evidence="2" type="ORF">ENK44_16670</name>
</gene>
<dbReference type="GO" id="GO:0016209">
    <property type="term" value="F:antioxidant activity"/>
    <property type="evidence" value="ECO:0007669"/>
    <property type="project" value="InterPro"/>
</dbReference>
<dbReference type="InterPro" id="IPR000866">
    <property type="entry name" value="AhpC/TSA"/>
</dbReference>
<feature type="domain" description="Alkyl hydroperoxide reductase subunit C/ Thiol specific antioxidant" evidence="1">
    <location>
        <begin position="20"/>
        <end position="52"/>
    </location>
</feature>
<dbReference type="EMBL" id="DRQG01000154">
    <property type="protein sequence ID" value="HGY57344.1"/>
    <property type="molecule type" value="Genomic_DNA"/>
</dbReference>
<dbReference type="SUPFAM" id="SSF52833">
    <property type="entry name" value="Thioredoxin-like"/>
    <property type="match status" value="1"/>
</dbReference>
<dbReference type="Pfam" id="PF00578">
    <property type="entry name" value="AhpC-TSA"/>
    <property type="match status" value="1"/>
</dbReference>
<dbReference type="Gene3D" id="3.40.30.10">
    <property type="entry name" value="Glutaredoxin"/>
    <property type="match status" value="1"/>
</dbReference>
<reference evidence="2" key="1">
    <citation type="journal article" date="2020" name="mSystems">
        <title>Genome- and Community-Level Interaction Insights into Carbon Utilization and Element Cycling Functions of Hydrothermarchaeota in Hydrothermal Sediment.</title>
        <authorList>
            <person name="Zhou Z."/>
            <person name="Liu Y."/>
            <person name="Xu W."/>
            <person name="Pan J."/>
            <person name="Luo Z.H."/>
            <person name="Li M."/>
        </authorList>
    </citation>
    <scope>NUCLEOTIDE SEQUENCE [LARGE SCALE GENOMIC DNA]</scope>
    <source>
        <strain evidence="2">HyVt-577</strain>
    </source>
</reference>
<sequence>MRMYLFLLLLGIIPLYAVGVGDKAPDFTLEKLSGGNITLSDYQGKIVYIFFFGWG</sequence>
<evidence type="ECO:0000259" key="1">
    <source>
        <dbReference type="Pfam" id="PF00578"/>
    </source>
</evidence>